<evidence type="ECO:0000259" key="5">
    <source>
        <dbReference type="PROSITE" id="PS50002"/>
    </source>
</evidence>
<proteinExistence type="predicted"/>
<dbReference type="InterPro" id="IPR036028">
    <property type="entry name" value="SH3-like_dom_sf"/>
</dbReference>
<feature type="compositionally biased region" description="Low complexity" evidence="4">
    <location>
        <begin position="297"/>
        <end position="314"/>
    </location>
</feature>
<reference evidence="6" key="1">
    <citation type="submission" date="2019-05" db="EMBL/GenBank/DDBJ databases">
        <title>Annotation for the trematode Fasciolopsis buski.</title>
        <authorList>
            <person name="Choi Y.-J."/>
        </authorList>
    </citation>
    <scope>NUCLEOTIDE SEQUENCE</scope>
    <source>
        <strain evidence="6">HT</strain>
        <tissue evidence="6">Whole worm</tissue>
    </source>
</reference>
<dbReference type="EMBL" id="LUCM01006583">
    <property type="protein sequence ID" value="KAA0191063.1"/>
    <property type="molecule type" value="Genomic_DNA"/>
</dbReference>
<keyword evidence="1 3" id="KW-0728">SH3 domain</keyword>
<dbReference type="OrthoDB" id="443981at2759"/>
<name>A0A8E0RR63_9TREM</name>
<evidence type="ECO:0000313" key="6">
    <source>
        <dbReference type="EMBL" id="KAA0191063.1"/>
    </source>
</evidence>
<feature type="compositionally biased region" description="Low complexity" evidence="4">
    <location>
        <begin position="245"/>
        <end position="256"/>
    </location>
</feature>
<feature type="domain" description="SH3" evidence="5">
    <location>
        <begin position="53"/>
        <end position="116"/>
    </location>
</feature>
<evidence type="ECO:0000313" key="7">
    <source>
        <dbReference type="Proteomes" id="UP000728185"/>
    </source>
</evidence>
<organism evidence="6 7">
    <name type="scientific">Fasciolopsis buskii</name>
    <dbReference type="NCBI Taxonomy" id="27845"/>
    <lineage>
        <taxon>Eukaryota</taxon>
        <taxon>Metazoa</taxon>
        <taxon>Spiralia</taxon>
        <taxon>Lophotrochozoa</taxon>
        <taxon>Platyhelminthes</taxon>
        <taxon>Trematoda</taxon>
        <taxon>Digenea</taxon>
        <taxon>Plagiorchiida</taxon>
        <taxon>Echinostomata</taxon>
        <taxon>Echinostomatoidea</taxon>
        <taxon>Fasciolidae</taxon>
        <taxon>Fasciolopsis</taxon>
    </lineage>
</organism>
<accession>A0A8E0RR63</accession>
<feature type="region of interest" description="Disordered" evidence="4">
    <location>
        <begin position="18"/>
        <end position="53"/>
    </location>
</feature>
<feature type="compositionally biased region" description="Low complexity" evidence="4">
    <location>
        <begin position="267"/>
        <end position="278"/>
    </location>
</feature>
<feature type="compositionally biased region" description="Polar residues" evidence="4">
    <location>
        <begin position="172"/>
        <end position="198"/>
    </location>
</feature>
<dbReference type="InterPro" id="IPR001452">
    <property type="entry name" value="SH3_domain"/>
</dbReference>
<feature type="compositionally biased region" description="Acidic residues" evidence="4">
    <location>
        <begin position="138"/>
        <end position="162"/>
    </location>
</feature>
<keyword evidence="7" id="KW-1185">Reference proteome</keyword>
<dbReference type="PANTHER" id="PTHR14166">
    <property type="entry name" value="SLIT-ROBO RHO GTPASE ACTIVATING PROTEIN"/>
    <property type="match status" value="1"/>
</dbReference>
<dbReference type="AlphaFoldDB" id="A0A8E0RR63"/>
<feature type="region of interest" description="Disordered" evidence="4">
    <location>
        <begin position="124"/>
        <end position="314"/>
    </location>
</feature>
<evidence type="ECO:0000256" key="4">
    <source>
        <dbReference type="SAM" id="MobiDB-lite"/>
    </source>
</evidence>
<dbReference type="PROSITE" id="PS50002">
    <property type="entry name" value="SH3"/>
    <property type="match status" value="1"/>
</dbReference>
<keyword evidence="2" id="KW-0175">Coiled coil</keyword>
<dbReference type="Gene3D" id="2.30.30.40">
    <property type="entry name" value="SH3 Domains"/>
    <property type="match status" value="1"/>
</dbReference>
<gene>
    <name evidence="6" type="ORF">FBUS_11394</name>
</gene>
<evidence type="ECO:0000256" key="3">
    <source>
        <dbReference type="PROSITE-ProRule" id="PRU00192"/>
    </source>
</evidence>
<evidence type="ECO:0000256" key="1">
    <source>
        <dbReference type="ARBA" id="ARBA00022443"/>
    </source>
</evidence>
<comment type="caution">
    <text evidence="6">The sequence shown here is derived from an EMBL/GenBank/DDBJ whole genome shotgun (WGS) entry which is preliminary data.</text>
</comment>
<feature type="compositionally biased region" description="Basic and acidic residues" evidence="4">
    <location>
        <begin position="27"/>
        <end position="46"/>
    </location>
</feature>
<dbReference type="SMART" id="SM00326">
    <property type="entry name" value="SH3"/>
    <property type="match status" value="1"/>
</dbReference>
<dbReference type="SUPFAM" id="SSF50044">
    <property type="entry name" value="SH3-domain"/>
    <property type="match status" value="1"/>
</dbReference>
<dbReference type="InterPro" id="IPR051627">
    <property type="entry name" value="SLIT-ROBO_RhoGAP"/>
</dbReference>
<dbReference type="Proteomes" id="UP000728185">
    <property type="component" value="Unassembled WGS sequence"/>
</dbReference>
<sequence length="314" mass="33778">MKSAPLFLHSDLVDTDRSADQASSLDGDVHHVQDGENSCDDLKSISDSESSENPYTLAVAQADFTGSTPRELSFQQGDDLFLYRRLNDHWWEGQVASDTKGTRGLVPHLYVIPKAALACLAGLGGSDSGAMERSQYDGIEDEDENDEDEGERDGEDNEEGEEREYKNKSSHTELSTDASDGKTSVEPNSSKPALTSDVNEAVLPATNTKLSDSVRGPPVRSEQSTPAKIDATDSISGRADKSHDSSSSSLSALHSATPTHSNKLVVSPSNLPHSLNSPERVPSNRRAYEVPTQGGKNLIHLNIPGPNPIGNNKR</sequence>
<dbReference type="Pfam" id="PF00018">
    <property type="entry name" value="SH3_1"/>
    <property type="match status" value="1"/>
</dbReference>
<protein>
    <submittedName>
        <fullName evidence="6">Slit robo rho gtpase activating protein 1</fullName>
    </submittedName>
</protein>
<evidence type="ECO:0000256" key="2">
    <source>
        <dbReference type="ARBA" id="ARBA00023054"/>
    </source>
</evidence>